<gene>
    <name evidence="23" type="ORF">NKR23_g4598</name>
</gene>
<keyword evidence="14 17" id="KW-0234">DNA repair</keyword>
<dbReference type="GO" id="GO:0006301">
    <property type="term" value="P:DNA damage tolerance"/>
    <property type="evidence" value="ECO:0007669"/>
    <property type="project" value="InterPro"/>
</dbReference>
<dbReference type="InterPro" id="IPR003034">
    <property type="entry name" value="SAP_dom"/>
</dbReference>
<keyword evidence="13 18" id="KW-0238">DNA-binding</keyword>
<evidence type="ECO:0000256" key="1">
    <source>
        <dbReference type="ARBA" id="ARBA00000900"/>
    </source>
</evidence>
<keyword evidence="9 17" id="KW-0227">DNA damage</keyword>
<evidence type="ECO:0000313" key="24">
    <source>
        <dbReference type="Proteomes" id="UP001174694"/>
    </source>
</evidence>
<evidence type="ECO:0000256" key="15">
    <source>
        <dbReference type="ARBA" id="ARBA00023242"/>
    </source>
</evidence>
<comment type="pathway">
    <text evidence="3 18">Protein modification; protein ubiquitination.</text>
</comment>
<evidence type="ECO:0000256" key="10">
    <source>
        <dbReference type="ARBA" id="ARBA00022771"/>
    </source>
</evidence>
<evidence type="ECO:0000256" key="7">
    <source>
        <dbReference type="ARBA" id="ARBA00022679"/>
    </source>
</evidence>
<comment type="caution">
    <text evidence="23">The sequence shown here is derived from an EMBL/GenBank/DDBJ whole genome shotgun (WGS) entry which is preliminary data.</text>
</comment>
<dbReference type="InterPro" id="IPR006642">
    <property type="entry name" value="Rad18_UBZ4"/>
</dbReference>
<dbReference type="Pfam" id="PF13923">
    <property type="entry name" value="zf-C3HC4_2"/>
    <property type="match status" value="1"/>
</dbReference>
<evidence type="ECO:0000256" key="3">
    <source>
        <dbReference type="ARBA" id="ARBA00004906"/>
    </source>
</evidence>
<dbReference type="EMBL" id="JANBVO010000011">
    <property type="protein sequence ID" value="KAJ9149075.1"/>
    <property type="molecule type" value="Genomic_DNA"/>
</dbReference>
<dbReference type="PROSITE" id="PS51908">
    <property type="entry name" value="ZF_UBZ4"/>
    <property type="match status" value="1"/>
</dbReference>
<dbReference type="EC" id="2.3.2.27" evidence="5 18"/>
<evidence type="ECO:0000259" key="21">
    <source>
        <dbReference type="PROSITE" id="PS50800"/>
    </source>
</evidence>
<dbReference type="SUPFAM" id="SSF57850">
    <property type="entry name" value="RING/U-box"/>
    <property type="match status" value="1"/>
</dbReference>
<keyword evidence="10 16" id="KW-0863">Zinc-finger</keyword>
<keyword evidence="15 18" id="KW-0539">Nucleus</keyword>
<proteinExistence type="inferred from homology"/>
<evidence type="ECO:0000313" key="23">
    <source>
        <dbReference type="EMBL" id="KAJ9149075.1"/>
    </source>
</evidence>
<sequence length="481" mass="52589">MDAQLTGPVSKDDPYDVPDSTDWLGTPLAGLLPLEQALRCHVCKDFYNSPMITSCSHTFCSLCIRRALSVDGKCPLCRVTDQESKLRGNWAIREAVDSFVKARDAVLGLARVPVAATPTSPKRKAVDGDEYGGRGAKRTRTSARLSKTRGAEATTAMVLDEVDVPEWEDTVDYQPDDGLVECPICLKRMKPHSVDRHLDTTCPGAPTESPGPRRPSHTQPSFSGSFRSQHSSSPALKPTPERLPSLNYSILNDSTLRKKLSALGISTFGSRQLLEKRHKEWITLWNANCDSDRPKRKHELLHDLDVWERTQGAKAQTQSRSANLGAQIKDKDFDGAAWAAKHEDSFKDLIAAARKSRAQAEKKADDAQPGNRASQTDTKDTRPVATIPQALHSHQLNGEKMDLVASEVLYYSTPPVAPHGSLPTRPYPIPQQDAPTQGEHSIAFDVSLDGQKPRFFAGDETAVNDGTGMSGPWNGSPVAPS</sequence>
<dbReference type="InterPro" id="IPR004580">
    <property type="entry name" value="Rad18_fungi"/>
</dbReference>
<evidence type="ECO:0000256" key="5">
    <source>
        <dbReference type="ARBA" id="ARBA00012483"/>
    </source>
</evidence>
<comment type="subcellular location">
    <subcellularLocation>
        <location evidence="2 18">Nucleus</location>
    </subcellularLocation>
</comment>
<dbReference type="PROSITE" id="PS50089">
    <property type="entry name" value="ZF_RING_2"/>
    <property type="match status" value="1"/>
</dbReference>
<dbReference type="FunFam" id="3.30.40.10:FF:000172">
    <property type="entry name" value="E3 ubiquitin-protein ligase RAD18"/>
    <property type="match status" value="1"/>
</dbReference>
<dbReference type="Gene3D" id="3.30.40.10">
    <property type="entry name" value="Zinc/RING finger domain, C3HC4 (zinc finger)"/>
    <property type="match status" value="1"/>
</dbReference>
<keyword evidence="8 18" id="KW-0479">Metal-binding</keyword>
<dbReference type="AlphaFoldDB" id="A0AA38S4D7"/>
<evidence type="ECO:0000256" key="19">
    <source>
        <dbReference type="SAM" id="MobiDB-lite"/>
    </source>
</evidence>
<dbReference type="PANTHER" id="PTHR14134:SF2">
    <property type="entry name" value="E3 UBIQUITIN-PROTEIN LIGASE RAD18"/>
    <property type="match status" value="1"/>
</dbReference>
<dbReference type="SMART" id="SM00513">
    <property type="entry name" value="SAP"/>
    <property type="match status" value="1"/>
</dbReference>
<organism evidence="23 24">
    <name type="scientific">Pleurostoma richardsiae</name>
    <dbReference type="NCBI Taxonomy" id="41990"/>
    <lineage>
        <taxon>Eukaryota</taxon>
        <taxon>Fungi</taxon>
        <taxon>Dikarya</taxon>
        <taxon>Ascomycota</taxon>
        <taxon>Pezizomycotina</taxon>
        <taxon>Sordariomycetes</taxon>
        <taxon>Sordariomycetidae</taxon>
        <taxon>Calosphaeriales</taxon>
        <taxon>Pleurostomataceae</taxon>
        <taxon>Pleurostoma</taxon>
    </lineage>
</organism>
<dbReference type="PROSITE" id="PS00518">
    <property type="entry name" value="ZF_RING_1"/>
    <property type="match status" value="1"/>
</dbReference>
<dbReference type="PROSITE" id="PS50800">
    <property type="entry name" value="SAP"/>
    <property type="match status" value="1"/>
</dbReference>
<dbReference type="Proteomes" id="UP001174694">
    <property type="component" value="Unassembled WGS sequence"/>
</dbReference>
<dbReference type="InterPro" id="IPR039577">
    <property type="entry name" value="Rad18"/>
</dbReference>
<evidence type="ECO:0000256" key="17">
    <source>
        <dbReference type="PROSITE-ProRule" id="PRU01256"/>
    </source>
</evidence>
<keyword evidence="7 18" id="KW-0808">Transferase</keyword>
<evidence type="ECO:0000256" key="11">
    <source>
        <dbReference type="ARBA" id="ARBA00022786"/>
    </source>
</evidence>
<feature type="region of interest" description="Disordered" evidence="19">
    <location>
        <begin position="457"/>
        <end position="481"/>
    </location>
</feature>
<feature type="domain" description="UBZ4-type" evidence="22">
    <location>
        <begin position="179"/>
        <end position="207"/>
    </location>
</feature>
<evidence type="ECO:0000256" key="6">
    <source>
        <dbReference type="ARBA" id="ARBA00015551"/>
    </source>
</evidence>
<dbReference type="GO" id="GO:0061630">
    <property type="term" value="F:ubiquitin protein ligase activity"/>
    <property type="evidence" value="ECO:0007669"/>
    <property type="project" value="UniProtKB-UniRule"/>
</dbReference>
<dbReference type="SMART" id="SM00734">
    <property type="entry name" value="ZnF_Rad18"/>
    <property type="match status" value="1"/>
</dbReference>
<feature type="region of interest" description="Disordered" evidence="19">
    <location>
        <begin position="195"/>
        <end position="243"/>
    </location>
</feature>
<protein>
    <recommendedName>
        <fullName evidence="6 18">Postreplication repair E3 ubiquitin-protein ligase RAD18</fullName>
        <ecNumber evidence="5 18">2.3.2.27</ecNumber>
    </recommendedName>
    <alternativeName>
        <fullName evidence="18">RING-type E3 ubiquitin transferase RAD18</fullName>
    </alternativeName>
</protein>
<dbReference type="PANTHER" id="PTHR14134">
    <property type="entry name" value="E3 UBIQUITIN-PROTEIN LIGASE RAD18"/>
    <property type="match status" value="1"/>
</dbReference>
<evidence type="ECO:0000259" key="22">
    <source>
        <dbReference type="PROSITE" id="PS51908"/>
    </source>
</evidence>
<dbReference type="GO" id="GO:0097505">
    <property type="term" value="C:Rad6-Rad18 complex"/>
    <property type="evidence" value="ECO:0007669"/>
    <property type="project" value="TreeGrafter"/>
</dbReference>
<dbReference type="GO" id="GO:0003697">
    <property type="term" value="F:single-stranded DNA binding"/>
    <property type="evidence" value="ECO:0007669"/>
    <property type="project" value="UniProtKB-UniRule"/>
</dbReference>
<evidence type="ECO:0000259" key="20">
    <source>
        <dbReference type="PROSITE" id="PS50089"/>
    </source>
</evidence>
<evidence type="ECO:0000256" key="4">
    <source>
        <dbReference type="ARBA" id="ARBA00009506"/>
    </source>
</evidence>
<dbReference type="InterPro" id="IPR001841">
    <property type="entry name" value="Znf_RING"/>
</dbReference>
<feature type="region of interest" description="Disordered" evidence="19">
    <location>
        <begin position="119"/>
        <end position="149"/>
    </location>
</feature>
<comment type="subunit">
    <text evidence="18">Interacts with E2 UBC2, forming a complex with ubiquitin ligase activity.</text>
</comment>
<reference evidence="23" key="1">
    <citation type="submission" date="2022-07" db="EMBL/GenBank/DDBJ databases">
        <title>Fungi with potential for degradation of polypropylene.</title>
        <authorList>
            <person name="Gostincar C."/>
        </authorList>
    </citation>
    <scope>NUCLEOTIDE SEQUENCE</scope>
    <source>
        <strain evidence="23">EXF-13308</strain>
    </source>
</reference>
<evidence type="ECO:0000256" key="12">
    <source>
        <dbReference type="ARBA" id="ARBA00022833"/>
    </source>
</evidence>
<evidence type="ECO:0000256" key="14">
    <source>
        <dbReference type="ARBA" id="ARBA00023204"/>
    </source>
</evidence>
<evidence type="ECO:0000256" key="16">
    <source>
        <dbReference type="PROSITE-ProRule" id="PRU00175"/>
    </source>
</evidence>
<name>A0AA38S4D7_9PEZI</name>
<feature type="region of interest" description="Disordered" evidence="19">
    <location>
        <begin position="357"/>
        <end position="383"/>
    </location>
</feature>
<keyword evidence="12 18" id="KW-0862">Zinc</keyword>
<feature type="domain" description="RING-type" evidence="20">
    <location>
        <begin position="40"/>
        <end position="78"/>
    </location>
</feature>
<dbReference type="GO" id="GO:0008270">
    <property type="term" value="F:zinc ion binding"/>
    <property type="evidence" value="ECO:0007669"/>
    <property type="project" value="UniProtKB-KW"/>
</dbReference>
<comment type="catalytic activity">
    <reaction evidence="1 18">
        <text>S-ubiquitinyl-[E2 ubiquitin-conjugating enzyme]-L-cysteine + [acceptor protein]-L-lysine = [E2 ubiquitin-conjugating enzyme]-L-cysteine + N(6)-ubiquitinyl-[acceptor protein]-L-lysine.</text>
        <dbReference type="EC" id="2.3.2.27"/>
    </reaction>
</comment>
<dbReference type="InterPro" id="IPR013083">
    <property type="entry name" value="Znf_RING/FYVE/PHD"/>
</dbReference>
<evidence type="ECO:0000256" key="18">
    <source>
        <dbReference type="RuleBase" id="RU368093"/>
    </source>
</evidence>
<keyword evidence="24" id="KW-1185">Reference proteome</keyword>
<feature type="domain" description="SAP" evidence="21">
    <location>
        <begin position="248"/>
        <end position="282"/>
    </location>
</feature>
<comment type="similarity">
    <text evidence="4 18">Belongs to the RAD18 family.</text>
</comment>
<evidence type="ECO:0000256" key="13">
    <source>
        <dbReference type="ARBA" id="ARBA00023125"/>
    </source>
</evidence>
<evidence type="ECO:0000256" key="2">
    <source>
        <dbReference type="ARBA" id="ARBA00004123"/>
    </source>
</evidence>
<accession>A0AA38S4D7</accession>
<keyword evidence="11 18" id="KW-0833">Ubl conjugation pathway</keyword>
<dbReference type="GO" id="GO:0006513">
    <property type="term" value="P:protein monoubiquitination"/>
    <property type="evidence" value="ECO:0007669"/>
    <property type="project" value="InterPro"/>
</dbReference>
<dbReference type="SMART" id="SM00184">
    <property type="entry name" value="RING"/>
    <property type="match status" value="1"/>
</dbReference>
<dbReference type="GO" id="GO:0005634">
    <property type="term" value="C:nucleus"/>
    <property type="evidence" value="ECO:0007669"/>
    <property type="project" value="UniProtKB-SubCell"/>
</dbReference>
<dbReference type="NCBIfam" id="TIGR00599">
    <property type="entry name" value="rad18"/>
    <property type="match status" value="1"/>
</dbReference>
<dbReference type="GO" id="GO:0006281">
    <property type="term" value="P:DNA repair"/>
    <property type="evidence" value="ECO:0007669"/>
    <property type="project" value="UniProtKB-KW"/>
</dbReference>
<evidence type="ECO:0000256" key="9">
    <source>
        <dbReference type="ARBA" id="ARBA00022763"/>
    </source>
</evidence>
<feature type="compositionally biased region" description="Low complexity" evidence="19">
    <location>
        <begin position="221"/>
        <end position="233"/>
    </location>
</feature>
<comment type="function">
    <text evidence="18">E3 RING-finger protein, member of the UBC2/RAD6 epistasis group. Associates to the E2 ubiquitin conjugating enzyme UBC2/RAD6 to form the UBC2-RAD18 ubiquitin ligase complex involved in postreplicative repair (PRR) of damaged DNA.</text>
</comment>
<evidence type="ECO:0000256" key="8">
    <source>
        <dbReference type="ARBA" id="ARBA00022723"/>
    </source>
</evidence>
<dbReference type="InterPro" id="IPR017907">
    <property type="entry name" value="Znf_RING_CS"/>
</dbReference>